<dbReference type="OrthoDB" id="542379at2759"/>
<reference evidence="1" key="1">
    <citation type="journal article" date="2020" name="bioRxiv">
        <title>Comparative genomics of Chlamydomonas.</title>
        <authorList>
            <person name="Craig R.J."/>
            <person name="Hasan A.R."/>
            <person name="Ness R.W."/>
            <person name="Keightley P.D."/>
        </authorList>
    </citation>
    <scope>NUCLEOTIDE SEQUENCE</scope>
    <source>
        <strain evidence="1">CCAP 11/70</strain>
    </source>
</reference>
<dbReference type="Proteomes" id="UP000612055">
    <property type="component" value="Unassembled WGS sequence"/>
</dbReference>
<gene>
    <name evidence="1" type="ORF">HYH03_003755</name>
</gene>
<dbReference type="EMBL" id="JAEHOE010000010">
    <property type="protein sequence ID" value="KAG2498504.1"/>
    <property type="molecule type" value="Genomic_DNA"/>
</dbReference>
<proteinExistence type="predicted"/>
<name>A0A836C490_9CHLO</name>
<organism evidence="1 2">
    <name type="scientific">Edaphochlamys debaryana</name>
    <dbReference type="NCBI Taxonomy" id="47281"/>
    <lineage>
        <taxon>Eukaryota</taxon>
        <taxon>Viridiplantae</taxon>
        <taxon>Chlorophyta</taxon>
        <taxon>core chlorophytes</taxon>
        <taxon>Chlorophyceae</taxon>
        <taxon>CS clade</taxon>
        <taxon>Chlamydomonadales</taxon>
        <taxon>Chlamydomonadales incertae sedis</taxon>
        <taxon>Edaphochlamys</taxon>
    </lineage>
</organism>
<comment type="caution">
    <text evidence="1">The sequence shown here is derived from an EMBL/GenBank/DDBJ whole genome shotgun (WGS) entry which is preliminary data.</text>
</comment>
<accession>A0A836C490</accession>
<sequence length="265" mass="28970">MALKLANHHWNWELLHRLHPRGGVYTCSTEHDPVPDVLAFAPELEAREWASHEEFDNASLALTRLAIEMGRVVAFPAPRCNLSWIYGAGAAALPLKIIWTSPFNARVIPYARIGEGLSNLRCVGGNYMLEGCQKGHLSFPGGMILPELDHFVEQVRLNGGGEATVPSSMLAAPPEGFNVVRLAHDLMKAYGGPSPGLFNPPDAPGPPEDVVAAGNAPGAKRPKVLWLTEVPKLDGKPGPRELIYTEHHAKVMEFLSCLWLRGMPW</sequence>
<keyword evidence="2" id="KW-1185">Reference proteome</keyword>
<evidence type="ECO:0000313" key="1">
    <source>
        <dbReference type="EMBL" id="KAG2498504.1"/>
    </source>
</evidence>
<protein>
    <submittedName>
        <fullName evidence="1">Uncharacterized protein</fullName>
    </submittedName>
</protein>
<dbReference type="AlphaFoldDB" id="A0A836C490"/>
<evidence type="ECO:0000313" key="2">
    <source>
        <dbReference type="Proteomes" id="UP000612055"/>
    </source>
</evidence>